<protein>
    <recommendedName>
        <fullName evidence="4">ABC-2 type transport system permease protein</fullName>
    </recommendedName>
</protein>
<feature type="transmembrane region" description="Helical" evidence="1">
    <location>
        <begin position="224"/>
        <end position="249"/>
    </location>
</feature>
<accession>A0A516PVB7</accession>
<feature type="transmembrane region" description="Helical" evidence="1">
    <location>
        <begin position="169"/>
        <end position="192"/>
    </location>
</feature>
<dbReference type="AlphaFoldDB" id="A0A516PVB7"/>
<evidence type="ECO:0000313" key="3">
    <source>
        <dbReference type="Proteomes" id="UP000319263"/>
    </source>
</evidence>
<gene>
    <name evidence="2" type="ORF">FOE78_03700</name>
</gene>
<reference evidence="2 3" key="1">
    <citation type="submission" date="2019-07" db="EMBL/GenBank/DDBJ databases">
        <title>Microlunatus dokdonensis sp. nov. isolated from the rhizospheric soil of the wild plant Elymus tsukushiensis.</title>
        <authorList>
            <person name="Ghim S.-Y."/>
            <person name="Hwang Y.-J."/>
            <person name="Son J.-S."/>
            <person name="Shin J.-H."/>
        </authorList>
    </citation>
    <scope>NUCLEOTIDE SEQUENCE [LARGE SCALE GENOMIC DNA]</scope>
    <source>
        <strain evidence="2 3">KUDC0627</strain>
    </source>
</reference>
<feature type="transmembrane region" description="Helical" evidence="1">
    <location>
        <begin position="321"/>
        <end position="341"/>
    </location>
</feature>
<feature type="transmembrane region" description="Helical" evidence="1">
    <location>
        <begin position="435"/>
        <end position="457"/>
    </location>
</feature>
<organism evidence="2 3">
    <name type="scientific">Microlunatus elymi</name>
    <dbReference type="NCBI Taxonomy" id="2596828"/>
    <lineage>
        <taxon>Bacteria</taxon>
        <taxon>Bacillati</taxon>
        <taxon>Actinomycetota</taxon>
        <taxon>Actinomycetes</taxon>
        <taxon>Propionibacteriales</taxon>
        <taxon>Propionibacteriaceae</taxon>
        <taxon>Microlunatus</taxon>
    </lineage>
</organism>
<name>A0A516PVB7_9ACTN</name>
<dbReference type="KEGG" id="mik:FOE78_03700"/>
<sequence>MVRVLIDLQRTIARRQLVGSHPAMMITTVVFAALAAVGTLLLGLAENGGPAGWADVVALSSLLWVGGRIAQSAMAGEPVLRPELFAVLPLPRRKLAASLMLIGLLDPANAFLLVALGSVVVKGASYGPAAAVIAAVALVLTVVLTSVCATLAAGLLGPGSARGRDLGTLVVAVAISLLAMTGTLLPSLLIALRQQSVGWLSQLLRVLPTGWGPSAVVAAGNGSVAGAVVLLVGLLTLIAIAGLAGPVVLGRRMSGRRPRHGRRGRARSRRLLSSNATAAVIAKELRLWVRDPMRLTCLVIALIVGTGACVVPQLTAGTDLLLPYGGSLAAVIAAACACNLYGNDGAAIWLTVTAPGSVTADVVGRQLSWLIVVAPYAIASTVVLTALSGQPANWPWALGLLAAVLGGGVGLAPLSSVISPQPLDAAGGPTPAFSLKVHVALIVAALTAAPTLLVLLAGGGWRAVPVGVLTGLVFAIGCGRLAIGRLNTHQVDILQAVIRTT</sequence>
<proteinExistence type="predicted"/>
<feature type="transmembrane region" description="Helical" evidence="1">
    <location>
        <begin position="367"/>
        <end position="388"/>
    </location>
</feature>
<feature type="transmembrane region" description="Helical" evidence="1">
    <location>
        <begin position="21"/>
        <end position="45"/>
    </location>
</feature>
<dbReference type="RefSeq" id="WP_143985119.1">
    <property type="nucleotide sequence ID" value="NZ_CP041692.1"/>
</dbReference>
<keyword evidence="3" id="KW-1185">Reference proteome</keyword>
<feature type="transmembrane region" description="Helical" evidence="1">
    <location>
        <begin position="129"/>
        <end position="157"/>
    </location>
</feature>
<dbReference type="Proteomes" id="UP000319263">
    <property type="component" value="Chromosome"/>
</dbReference>
<evidence type="ECO:0008006" key="4">
    <source>
        <dbReference type="Google" id="ProtNLM"/>
    </source>
</evidence>
<evidence type="ECO:0000313" key="2">
    <source>
        <dbReference type="EMBL" id="QDP95137.1"/>
    </source>
</evidence>
<keyword evidence="1" id="KW-0472">Membrane</keyword>
<feature type="transmembrane region" description="Helical" evidence="1">
    <location>
        <begin position="463"/>
        <end position="483"/>
    </location>
</feature>
<evidence type="ECO:0000256" key="1">
    <source>
        <dbReference type="SAM" id="Phobius"/>
    </source>
</evidence>
<feature type="transmembrane region" description="Helical" evidence="1">
    <location>
        <begin position="95"/>
        <end position="117"/>
    </location>
</feature>
<keyword evidence="1" id="KW-1133">Transmembrane helix</keyword>
<feature type="transmembrane region" description="Helical" evidence="1">
    <location>
        <begin position="394"/>
        <end position="414"/>
    </location>
</feature>
<dbReference type="EMBL" id="CP041692">
    <property type="protein sequence ID" value="QDP95137.1"/>
    <property type="molecule type" value="Genomic_DNA"/>
</dbReference>
<keyword evidence="1" id="KW-0812">Transmembrane</keyword>
<feature type="transmembrane region" description="Helical" evidence="1">
    <location>
        <begin position="295"/>
        <end position="315"/>
    </location>
</feature>
<dbReference type="OrthoDB" id="2955510at2"/>